<name>A0A7I7NRN4_9MYCO</name>
<evidence type="ECO:0000313" key="2">
    <source>
        <dbReference type="EMBL" id="BBX99345.1"/>
    </source>
</evidence>
<reference evidence="2 3" key="1">
    <citation type="journal article" date="2019" name="Emerg. Microbes Infect.">
        <title>Comprehensive subspecies identification of 175 nontuberculous mycobacteria species based on 7547 genomic profiles.</title>
        <authorList>
            <person name="Matsumoto Y."/>
            <person name="Kinjo T."/>
            <person name="Motooka D."/>
            <person name="Nabeya D."/>
            <person name="Jung N."/>
            <person name="Uechi K."/>
            <person name="Horii T."/>
            <person name="Iida T."/>
            <person name="Fujita J."/>
            <person name="Nakamura S."/>
        </authorList>
    </citation>
    <scope>NUCLEOTIDE SEQUENCE [LARGE SCALE GENOMIC DNA]</scope>
    <source>
        <strain evidence="2 3">JCM 15657</strain>
    </source>
</reference>
<evidence type="ECO:0000259" key="1">
    <source>
        <dbReference type="PROSITE" id="PS51459"/>
    </source>
</evidence>
<dbReference type="AlphaFoldDB" id="A0A7I7NRN4"/>
<protein>
    <recommendedName>
        <fullName evidence="1">Fido domain-containing protein</fullName>
    </recommendedName>
</protein>
<organism evidence="2 3">
    <name type="scientific">Mycobacterium lacus</name>
    <dbReference type="NCBI Taxonomy" id="169765"/>
    <lineage>
        <taxon>Bacteria</taxon>
        <taxon>Bacillati</taxon>
        <taxon>Actinomycetota</taxon>
        <taxon>Actinomycetes</taxon>
        <taxon>Mycobacteriales</taxon>
        <taxon>Mycobacteriaceae</taxon>
        <taxon>Mycobacterium</taxon>
    </lineage>
</organism>
<gene>
    <name evidence="2" type="ORF">MLAC_46390</name>
</gene>
<evidence type="ECO:0000313" key="3">
    <source>
        <dbReference type="Proteomes" id="UP000466396"/>
    </source>
</evidence>
<dbReference type="KEGG" id="mlj:MLAC_46390"/>
<sequence length="258" mass="26359">MSDPLAPLMELPGVAEASDRARDALGRAHRHPANLRGWPVTAAEAALRAARASSVLDGGPVRLDDLGGPAPHGLGVGDPVLAGALRVAQALEGGGGPLVGVWRRAPLQALARLHMLAAADQVDADRLGRPRPDAGIGPRLEVLADVVTRPTRASAPVVAAVAHGELLTLKPFGGADGVVARAVSRLVTIATGLDPHGLGVPEVSWMRQPVNYRDAARGFAEGTAEGVAGWLVLCCRAMQAGAQEAVSIAELVAGGPRK</sequence>
<dbReference type="PROSITE" id="PS51459">
    <property type="entry name" value="FIDO"/>
    <property type="match status" value="1"/>
</dbReference>
<proteinExistence type="predicted"/>
<accession>A0A7I7NRN4</accession>
<dbReference type="InterPro" id="IPR003812">
    <property type="entry name" value="Fido"/>
</dbReference>
<dbReference type="Proteomes" id="UP000466396">
    <property type="component" value="Chromosome"/>
</dbReference>
<keyword evidence="3" id="KW-1185">Reference proteome</keyword>
<feature type="domain" description="Fido" evidence="1">
    <location>
        <begin position="105"/>
        <end position="233"/>
    </location>
</feature>
<dbReference type="EMBL" id="AP022581">
    <property type="protein sequence ID" value="BBX99345.1"/>
    <property type="molecule type" value="Genomic_DNA"/>
</dbReference>